<dbReference type="Pfam" id="PF00884">
    <property type="entry name" value="Sulfatase"/>
    <property type="match status" value="1"/>
</dbReference>
<dbReference type="GO" id="GO:0016740">
    <property type="term" value="F:transferase activity"/>
    <property type="evidence" value="ECO:0007669"/>
    <property type="project" value="UniProtKB-KW"/>
</dbReference>
<dbReference type="AlphaFoldDB" id="A0A7J5TT62"/>
<dbReference type="GO" id="GO:0016787">
    <property type="term" value="F:hydrolase activity"/>
    <property type="evidence" value="ECO:0007669"/>
    <property type="project" value="UniProtKB-KW"/>
</dbReference>
<dbReference type="SUPFAM" id="SSF53649">
    <property type="entry name" value="Alkaline phosphatase-like"/>
    <property type="match status" value="1"/>
</dbReference>
<dbReference type="PANTHER" id="PTHR43751">
    <property type="entry name" value="SULFATASE"/>
    <property type="match status" value="1"/>
</dbReference>
<evidence type="ECO:0000259" key="3">
    <source>
        <dbReference type="Pfam" id="PF00884"/>
    </source>
</evidence>
<dbReference type="Gene3D" id="3.40.720.10">
    <property type="entry name" value="Alkaline Phosphatase, subunit A"/>
    <property type="match status" value="1"/>
</dbReference>
<keyword evidence="5" id="KW-1185">Reference proteome</keyword>
<keyword evidence="4" id="KW-0808">Transferase</keyword>
<evidence type="ECO:0000313" key="5">
    <source>
        <dbReference type="Proteomes" id="UP000488299"/>
    </source>
</evidence>
<feature type="domain" description="Sulfatase N-terminal" evidence="3">
    <location>
        <begin position="18"/>
        <end position="386"/>
    </location>
</feature>
<dbReference type="CDD" id="cd16143">
    <property type="entry name" value="ARS_like"/>
    <property type="match status" value="1"/>
</dbReference>
<dbReference type="InterPro" id="IPR024607">
    <property type="entry name" value="Sulfatase_CS"/>
</dbReference>
<comment type="caution">
    <text evidence="4">The sequence shown here is derived from an EMBL/GenBank/DDBJ whole genome shotgun (WGS) entry which is preliminary data.</text>
</comment>
<dbReference type="PROSITE" id="PS00149">
    <property type="entry name" value="SULFATASE_2"/>
    <property type="match status" value="1"/>
</dbReference>
<sequence>MPTGNMRQTDEKTTGRNPNIVIFYVDDLGYGDVGYNGAIGVKTPVVDRLAKEGIVFTDAHTTSATCTPSRYSVLTGQHAFRNNAAILQGDAPLLIQPGSYTLPGMLQKAGYRTGVVGKWHLGLGNGSIDWNSDIKPGPREIGFDYSFLLPATGDRVPTVYVENHRVVNADKNDPIVVNYEEKLDGYANGLDSPNLLRQGADKQHSNSIINGISRIGYMKGGKAALWVDEEFPDVLTDKAKRFIQAEKDKPFFLFFSFHDIHVPRLPNPRFKGKSTMGPRGDAIAQMDWMTGEVIAELKKQGLADNTLVIFTSDNGPVISDGYDDRAMELLGNHKPGGPMRGGKYSAYEAGTRVPTVLWWPGKVKPGTSKALVSQVDLYASFAALVGQPLADNEAIDSQNLLTTLLDHTKPGRTWLLEESYTTSLRKGDWKYIEPFPKEKRLPDFMANKGVEGGFQHTPQLYDLSTDIGEKRNVSTENPAIVASMQAEIEAIRKKTKRSPVP</sequence>
<dbReference type="PANTHER" id="PTHR43751:SF6">
    <property type="entry name" value="N-ACETYLGALACTOSAMINE-6-O-SULFATASE"/>
    <property type="match status" value="1"/>
</dbReference>
<accession>A0A7J5TT62</accession>
<evidence type="ECO:0000313" key="4">
    <source>
        <dbReference type="EMBL" id="KAB7726896.1"/>
    </source>
</evidence>
<gene>
    <name evidence="4" type="ORF">F5984_23360</name>
</gene>
<dbReference type="InterPro" id="IPR052701">
    <property type="entry name" value="GAG_Ulvan_Degrading_Sulfatases"/>
</dbReference>
<name>A0A7J5TT62_9BACT</name>
<dbReference type="Gene3D" id="3.30.1120.10">
    <property type="match status" value="1"/>
</dbReference>
<proteinExistence type="inferred from homology"/>
<protein>
    <submittedName>
        <fullName evidence="4">Sulfatase-like hydrolase/transferase</fullName>
    </submittedName>
</protein>
<dbReference type="EMBL" id="WELI01000013">
    <property type="protein sequence ID" value="KAB7726896.1"/>
    <property type="molecule type" value="Genomic_DNA"/>
</dbReference>
<keyword evidence="2 4" id="KW-0378">Hydrolase</keyword>
<dbReference type="Proteomes" id="UP000488299">
    <property type="component" value="Unassembled WGS sequence"/>
</dbReference>
<evidence type="ECO:0000256" key="2">
    <source>
        <dbReference type="ARBA" id="ARBA00022801"/>
    </source>
</evidence>
<evidence type="ECO:0000256" key="1">
    <source>
        <dbReference type="ARBA" id="ARBA00008779"/>
    </source>
</evidence>
<dbReference type="PROSITE" id="PS00523">
    <property type="entry name" value="SULFATASE_1"/>
    <property type="match status" value="1"/>
</dbReference>
<dbReference type="InterPro" id="IPR017850">
    <property type="entry name" value="Alkaline_phosphatase_core_sf"/>
</dbReference>
<organism evidence="4 5">
    <name type="scientific">Rudanella paleaurantiibacter</name>
    <dbReference type="NCBI Taxonomy" id="2614655"/>
    <lineage>
        <taxon>Bacteria</taxon>
        <taxon>Pseudomonadati</taxon>
        <taxon>Bacteroidota</taxon>
        <taxon>Cytophagia</taxon>
        <taxon>Cytophagales</taxon>
        <taxon>Cytophagaceae</taxon>
        <taxon>Rudanella</taxon>
    </lineage>
</organism>
<comment type="similarity">
    <text evidence="1">Belongs to the sulfatase family.</text>
</comment>
<reference evidence="4 5" key="1">
    <citation type="submission" date="2019-10" db="EMBL/GenBank/DDBJ databases">
        <title>Rudanella paleaurantiibacter sp. nov., isolated from sludge.</title>
        <authorList>
            <person name="Xu S.Q."/>
        </authorList>
    </citation>
    <scope>NUCLEOTIDE SEQUENCE [LARGE SCALE GENOMIC DNA]</scope>
    <source>
        <strain evidence="4 5">HX-22-17</strain>
    </source>
</reference>
<dbReference type="InterPro" id="IPR000917">
    <property type="entry name" value="Sulfatase_N"/>
</dbReference>